<reference evidence="7" key="2">
    <citation type="journal article" date="2022" name="Microbiol. Resour. Announc.">
        <title>Whole-Genome Sequence of Entomortierella parvispora E1425, a Mucoromycotan Fungus Associated with Burkholderiaceae-Related Endosymbiotic Bacteria.</title>
        <authorList>
            <person name="Herlambang A."/>
            <person name="Guo Y."/>
            <person name="Takashima Y."/>
            <person name="Narisawa K."/>
            <person name="Ohta H."/>
            <person name="Nishizawa T."/>
        </authorList>
    </citation>
    <scope>NUCLEOTIDE SEQUENCE</scope>
    <source>
        <strain evidence="7">E1425</strain>
    </source>
</reference>
<evidence type="ECO:0008006" key="9">
    <source>
        <dbReference type="Google" id="ProtNLM"/>
    </source>
</evidence>
<evidence type="ECO:0000256" key="5">
    <source>
        <dbReference type="SAM" id="MobiDB-lite"/>
    </source>
</evidence>
<evidence type="ECO:0000256" key="6">
    <source>
        <dbReference type="SAM" id="Phobius"/>
    </source>
</evidence>
<dbReference type="Pfam" id="PF00002">
    <property type="entry name" value="7tm_2"/>
    <property type="match status" value="1"/>
</dbReference>
<keyword evidence="3 6" id="KW-1133">Transmembrane helix</keyword>
<feature type="compositionally biased region" description="Polar residues" evidence="5">
    <location>
        <begin position="296"/>
        <end position="320"/>
    </location>
</feature>
<organism evidence="7 8">
    <name type="scientific">Entomortierella parvispora</name>
    <dbReference type="NCBI Taxonomy" id="205924"/>
    <lineage>
        <taxon>Eukaryota</taxon>
        <taxon>Fungi</taxon>
        <taxon>Fungi incertae sedis</taxon>
        <taxon>Mucoromycota</taxon>
        <taxon>Mortierellomycotina</taxon>
        <taxon>Mortierellomycetes</taxon>
        <taxon>Mortierellales</taxon>
        <taxon>Mortierellaceae</taxon>
        <taxon>Entomortierella</taxon>
    </lineage>
</organism>
<feature type="transmembrane region" description="Helical" evidence="6">
    <location>
        <begin position="79"/>
        <end position="99"/>
    </location>
</feature>
<comment type="caution">
    <text evidence="7">The sequence shown here is derived from an EMBL/GenBank/DDBJ whole genome shotgun (WGS) entry which is preliminary data.</text>
</comment>
<comment type="subcellular location">
    <subcellularLocation>
        <location evidence="1">Membrane</location>
        <topology evidence="1">Multi-pass membrane protein</topology>
    </subcellularLocation>
</comment>
<protein>
    <recommendedName>
        <fullName evidence="9">G-protein coupled receptors family 2 profile 2 domain-containing protein</fullName>
    </recommendedName>
</protein>
<feature type="transmembrane region" description="Helical" evidence="6">
    <location>
        <begin position="35"/>
        <end position="56"/>
    </location>
</feature>
<accession>A0A9P3LX52</accession>
<name>A0A9P3LX52_9FUNG</name>
<sequence length="327" mass="36719">MASDEVNYLILEYVSIALFLFLFGHCFYRGINYTLQIFCIVAILNNINETVLLLAYDDRVMARAGGSPGCTISAVFEQFLPLAITCLASCMGFHIWFVIVRRSKYTEQQLLKWYCLFSFGMPAIATSIACILLRDWEDLSSYPRKFYCDLRSSNITLGTFAIPMLVVAIPGIICATHSVIFLVLHTLRVRRTLYRSETHAPSLAMDLSHCIRLVIFCLAFGIIVLLAVLEKFGQKVATKDDYSTTDELNNFSDFSGSFAGIGVFLVFGTTKDAVRTMGLVFLPCIFPRRDRNQASSIDLESPTRTSPLMSNPSGRMSENLTFEEAIR</sequence>
<evidence type="ECO:0000256" key="4">
    <source>
        <dbReference type="ARBA" id="ARBA00023136"/>
    </source>
</evidence>
<dbReference type="EMBL" id="BQFW01000008">
    <property type="protein sequence ID" value="GJJ73748.1"/>
    <property type="molecule type" value="Genomic_DNA"/>
</dbReference>
<keyword evidence="4 6" id="KW-0472">Membrane</keyword>
<dbReference type="GO" id="GO:0004930">
    <property type="term" value="F:G protein-coupled receptor activity"/>
    <property type="evidence" value="ECO:0007669"/>
    <property type="project" value="InterPro"/>
</dbReference>
<dbReference type="AlphaFoldDB" id="A0A9P3LX52"/>
<feature type="region of interest" description="Disordered" evidence="5">
    <location>
        <begin position="296"/>
        <end position="327"/>
    </location>
</feature>
<feature type="transmembrane region" description="Helical" evidence="6">
    <location>
        <begin position="6"/>
        <end position="28"/>
    </location>
</feature>
<evidence type="ECO:0000256" key="1">
    <source>
        <dbReference type="ARBA" id="ARBA00004141"/>
    </source>
</evidence>
<dbReference type="Proteomes" id="UP000827284">
    <property type="component" value="Unassembled WGS sequence"/>
</dbReference>
<dbReference type="Gene3D" id="1.20.1070.10">
    <property type="entry name" value="Rhodopsin 7-helix transmembrane proteins"/>
    <property type="match status" value="1"/>
</dbReference>
<gene>
    <name evidence="7" type="ORF">EMPS_06106</name>
</gene>
<dbReference type="GO" id="GO:0016020">
    <property type="term" value="C:membrane"/>
    <property type="evidence" value="ECO:0007669"/>
    <property type="project" value="UniProtKB-SubCell"/>
</dbReference>
<keyword evidence="8" id="KW-1185">Reference proteome</keyword>
<dbReference type="InterPro" id="IPR000832">
    <property type="entry name" value="GPCR_2_secretin-like"/>
</dbReference>
<feature type="transmembrane region" description="Helical" evidence="6">
    <location>
        <begin position="249"/>
        <end position="267"/>
    </location>
</feature>
<proteinExistence type="predicted"/>
<evidence type="ECO:0000313" key="8">
    <source>
        <dbReference type="Proteomes" id="UP000827284"/>
    </source>
</evidence>
<evidence type="ECO:0000256" key="3">
    <source>
        <dbReference type="ARBA" id="ARBA00022989"/>
    </source>
</evidence>
<evidence type="ECO:0000313" key="7">
    <source>
        <dbReference type="EMBL" id="GJJ73748.1"/>
    </source>
</evidence>
<feature type="transmembrane region" description="Helical" evidence="6">
    <location>
        <begin position="210"/>
        <end position="229"/>
    </location>
</feature>
<dbReference type="OrthoDB" id="2444059at2759"/>
<reference evidence="7" key="1">
    <citation type="submission" date="2021-11" db="EMBL/GenBank/DDBJ databases">
        <authorList>
            <person name="Herlambang A."/>
            <person name="Guo Y."/>
            <person name="Takashima Y."/>
            <person name="Nishizawa T."/>
        </authorList>
    </citation>
    <scope>NUCLEOTIDE SEQUENCE</scope>
    <source>
        <strain evidence="7">E1425</strain>
    </source>
</reference>
<evidence type="ECO:0000256" key="2">
    <source>
        <dbReference type="ARBA" id="ARBA00022692"/>
    </source>
</evidence>
<feature type="transmembrane region" description="Helical" evidence="6">
    <location>
        <begin position="160"/>
        <end position="189"/>
    </location>
</feature>
<keyword evidence="2 6" id="KW-0812">Transmembrane</keyword>
<feature type="transmembrane region" description="Helical" evidence="6">
    <location>
        <begin position="111"/>
        <end position="134"/>
    </location>
</feature>